<name>A0A5J4UNV4_9EUKA</name>
<dbReference type="InterPro" id="IPR016024">
    <property type="entry name" value="ARM-type_fold"/>
</dbReference>
<dbReference type="Gene3D" id="1.25.10.10">
    <property type="entry name" value="Leucine-rich Repeat Variant"/>
    <property type="match status" value="1"/>
</dbReference>
<protein>
    <submittedName>
        <fullName evidence="1">Uncharacterized protein</fullName>
    </submittedName>
</protein>
<evidence type="ECO:0000313" key="2">
    <source>
        <dbReference type="Proteomes" id="UP000324800"/>
    </source>
</evidence>
<dbReference type="OrthoDB" id="195736at2759"/>
<reference evidence="1 2" key="1">
    <citation type="submission" date="2019-03" db="EMBL/GenBank/DDBJ databases">
        <title>Single cell metagenomics reveals metabolic interactions within the superorganism composed of flagellate Streblomastix strix and complex community of Bacteroidetes bacteria on its surface.</title>
        <authorList>
            <person name="Treitli S.C."/>
            <person name="Kolisko M."/>
            <person name="Husnik F."/>
            <person name="Keeling P."/>
            <person name="Hampl V."/>
        </authorList>
    </citation>
    <scope>NUCLEOTIDE SEQUENCE [LARGE SCALE GENOMIC DNA]</scope>
    <source>
        <strain evidence="1">ST1C</strain>
    </source>
</reference>
<accession>A0A5J4UNV4</accession>
<organism evidence="1 2">
    <name type="scientific">Streblomastix strix</name>
    <dbReference type="NCBI Taxonomy" id="222440"/>
    <lineage>
        <taxon>Eukaryota</taxon>
        <taxon>Metamonada</taxon>
        <taxon>Preaxostyla</taxon>
        <taxon>Oxymonadida</taxon>
        <taxon>Streblomastigidae</taxon>
        <taxon>Streblomastix</taxon>
    </lineage>
</organism>
<sequence length="262" mass="29420">MEDDSLRSVKNATYKEIADAEMTSKISQFIADLQQDNASIHAPTLKLLLDMVINQQGSIELIVQHKLIQILHKFMVNIEATQEFVLSSAVIHIIGVYGGTDDKVVLAGSVTESMIQMMHSKDEKISKAGSKALWDLVDENIEIRNSLLTTGFANKLLHSFTLGNTIPKHVKNSLLDIALKLSEFEEGLEALNILVPVLEDIVSIDSREIKTKARNLLVLLQAKGMRNQQDNNIRDKKIIKLKDKINQKKKEIEQEKERADLA</sequence>
<comment type="caution">
    <text evidence="1">The sequence shown here is derived from an EMBL/GenBank/DDBJ whole genome shotgun (WGS) entry which is preliminary data.</text>
</comment>
<dbReference type="SUPFAM" id="SSF48371">
    <property type="entry name" value="ARM repeat"/>
    <property type="match status" value="1"/>
</dbReference>
<feature type="non-terminal residue" evidence="1">
    <location>
        <position position="262"/>
    </location>
</feature>
<proteinExistence type="predicted"/>
<dbReference type="EMBL" id="SNRW01014182">
    <property type="protein sequence ID" value="KAA6371752.1"/>
    <property type="molecule type" value="Genomic_DNA"/>
</dbReference>
<dbReference type="Proteomes" id="UP000324800">
    <property type="component" value="Unassembled WGS sequence"/>
</dbReference>
<gene>
    <name evidence="1" type="ORF">EZS28_032720</name>
</gene>
<dbReference type="InterPro" id="IPR011989">
    <property type="entry name" value="ARM-like"/>
</dbReference>
<dbReference type="AlphaFoldDB" id="A0A5J4UNV4"/>
<evidence type="ECO:0000313" key="1">
    <source>
        <dbReference type="EMBL" id="KAA6371752.1"/>
    </source>
</evidence>